<feature type="compositionally biased region" description="Basic residues" evidence="1">
    <location>
        <begin position="69"/>
        <end position="81"/>
    </location>
</feature>
<dbReference type="EnsemblMetazoa" id="ASIC007247-RA">
    <property type="protein sequence ID" value="ASIC007247-PA"/>
    <property type="gene ID" value="ASIC007247"/>
</dbReference>
<dbReference type="EMBL" id="KE524999">
    <property type="protein sequence ID" value="KFB39873.1"/>
    <property type="molecule type" value="Genomic_DNA"/>
</dbReference>
<dbReference type="Proteomes" id="UP000030765">
    <property type="component" value="Unassembled WGS sequence"/>
</dbReference>
<protein>
    <submittedName>
        <fullName evidence="2 3">Uncharacterized protein</fullName>
    </submittedName>
</protein>
<evidence type="ECO:0000313" key="2">
    <source>
        <dbReference type="EMBL" id="KFB39873.1"/>
    </source>
</evidence>
<reference evidence="2 4" key="1">
    <citation type="journal article" date="2014" name="BMC Genomics">
        <title>Genome sequence of Anopheles sinensis provides insight into genetics basis of mosquito competence for malaria parasites.</title>
        <authorList>
            <person name="Zhou D."/>
            <person name="Zhang D."/>
            <person name="Ding G."/>
            <person name="Shi L."/>
            <person name="Hou Q."/>
            <person name="Ye Y."/>
            <person name="Xu Y."/>
            <person name="Zhou H."/>
            <person name="Xiong C."/>
            <person name="Li S."/>
            <person name="Yu J."/>
            <person name="Hong S."/>
            <person name="Yu X."/>
            <person name="Zou P."/>
            <person name="Chen C."/>
            <person name="Chang X."/>
            <person name="Wang W."/>
            <person name="Lv Y."/>
            <person name="Sun Y."/>
            <person name="Ma L."/>
            <person name="Shen B."/>
            <person name="Zhu C."/>
        </authorList>
    </citation>
    <scope>NUCLEOTIDE SEQUENCE [LARGE SCALE GENOMIC DNA]</scope>
</reference>
<evidence type="ECO:0000313" key="4">
    <source>
        <dbReference type="Proteomes" id="UP000030765"/>
    </source>
</evidence>
<dbReference type="AlphaFoldDB" id="A0A084VPH9"/>
<proteinExistence type="predicted"/>
<feature type="region of interest" description="Disordered" evidence="1">
    <location>
        <begin position="1"/>
        <end position="81"/>
    </location>
</feature>
<name>A0A084VPH9_ANOSI</name>
<dbReference type="VEuPathDB" id="VectorBase:ASIC007247"/>
<dbReference type="EMBL" id="ATLV01015007">
    <property type="status" value="NOT_ANNOTATED_CDS"/>
    <property type="molecule type" value="Genomic_DNA"/>
</dbReference>
<keyword evidence="4" id="KW-1185">Reference proteome</keyword>
<evidence type="ECO:0000313" key="3">
    <source>
        <dbReference type="EnsemblMetazoa" id="ASIC007247-PA"/>
    </source>
</evidence>
<evidence type="ECO:0000256" key="1">
    <source>
        <dbReference type="SAM" id="MobiDB-lite"/>
    </source>
</evidence>
<organism evidence="2">
    <name type="scientific">Anopheles sinensis</name>
    <name type="common">Mosquito</name>
    <dbReference type="NCBI Taxonomy" id="74873"/>
    <lineage>
        <taxon>Eukaryota</taxon>
        <taxon>Metazoa</taxon>
        <taxon>Ecdysozoa</taxon>
        <taxon>Arthropoda</taxon>
        <taxon>Hexapoda</taxon>
        <taxon>Insecta</taxon>
        <taxon>Pterygota</taxon>
        <taxon>Neoptera</taxon>
        <taxon>Endopterygota</taxon>
        <taxon>Diptera</taxon>
        <taxon>Nematocera</taxon>
        <taxon>Culicoidea</taxon>
        <taxon>Culicidae</taxon>
        <taxon>Anophelinae</taxon>
        <taxon>Anopheles</taxon>
    </lineage>
</organism>
<accession>A0A084VPH9</accession>
<feature type="compositionally biased region" description="Basic and acidic residues" evidence="1">
    <location>
        <begin position="12"/>
        <end position="38"/>
    </location>
</feature>
<gene>
    <name evidence="2" type="ORF">ZHAS_00007247</name>
</gene>
<sequence length="81" mass="9408">MVLSKVRSWAAAREHRERDRDRDRDREDNNNSVKRELLRTPSPQPRCKFVLPSSSNNVSSGGDGGFLSHQRHTVTHFLRPR</sequence>
<dbReference type="STRING" id="74873.A0A084VPH9"/>
<reference evidence="3" key="2">
    <citation type="submission" date="2020-05" db="UniProtKB">
        <authorList>
            <consortium name="EnsemblMetazoa"/>
        </authorList>
    </citation>
    <scope>IDENTIFICATION</scope>
</reference>